<keyword evidence="6" id="KW-1185">Reference proteome</keyword>
<gene>
    <name evidence="5" type="ORF">ACFOFO_09595</name>
</gene>
<evidence type="ECO:0000313" key="6">
    <source>
        <dbReference type="Proteomes" id="UP001595530"/>
    </source>
</evidence>
<dbReference type="SUPFAM" id="SSF46785">
    <property type="entry name" value="Winged helix' DNA-binding domain"/>
    <property type="match status" value="1"/>
</dbReference>
<keyword evidence="3" id="KW-0804">Transcription</keyword>
<keyword evidence="2" id="KW-0238">DNA-binding</keyword>
<dbReference type="PRINTS" id="PR00598">
    <property type="entry name" value="HTHMARR"/>
</dbReference>
<reference evidence="6" key="1">
    <citation type="journal article" date="2019" name="Int. J. Syst. Evol. Microbiol.">
        <title>The Global Catalogue of Microorganisms (GCM) 10K type strain sequencing project: providing services to taxonomists for standard genome sequencing and annotation.</title>
        <authorList>
            <consortium name="The Broad Institute Genomics Platform"/>
            <consortium name="The Broad Institute Genome Sequencing Center for Infectious Disease"/>
            <person name="Wu L."/>
            <person name="Ma J."/>
        </authorList>
    </citation>
    <scope>NUCLEOTIDE SEQUENCE [LARGE SCALE GENOMIC DNA]</scope>
    <source>
        <strain evidence="6">KCTC 42986</strain>
    </source>
</reference>
<accession>A0ABV7EZN0</accession>
<dbReference type="EMBL" id="JBHRTP010000024">
    <property type="protein sequence ID" value="MFC3108213.1"/>
    <property type="molecule type" value="Genomic_DNA"/>
</dbReference>
<dbReference type="InterPro" id="IPR000835">
    <property type="entry name" value="HTH_MarR-typ"/>
</dbReference>
<proteinExistence type="predicted"/>
<dbReference type="Gene3D" id="1.10.10.10">
    <property type="entry name" value="Winged helix-like DNA-binding domain superfamily/Winged helix DNA-binding domain"/>
    <property type="match status" value="1"/>
</dbReference>
<dbReference type="PANTHER" id="PTHR42756">
    <property type="entry name" value="TRANSCRIPTIONAL REGULATOR, MARR"/>
    <property type="match status" value="1"/>
</dbReference>
<evidence type="ECO:0000256" key="2">
    <source>
        <dbReference type="ARBA" id="ARBA00023125"/>
    </source>
</evidence>
<protein>
    <submittedName>
        <fullName evidence="5">MarR family winged helix-turn-helix transcriptional regulator</fullName>
    </submittedName>
</protein>
<evidence type="ECO:0000256" key="1">
    <source>
        <dbReference type="ARBA" id="ARBA00023015"/>
    </source>
</evidence>
<feature type="domain" description="HTH marR-type" evidence="4">
    <location>
        <begin position="19"/>
        <end position="156"/>
    </location>
</feature>
<name>A0ABV7EZN0_9BURK</name>
<dbReference type="Pfam" id="PF12802">
    <property type="entry name" value="MarR_2"/>
    <property type="match status" value="1"/>
</dbReference>
<evidence type="ECO:0000313" key="5">
    <source>
        <dbReference type="EMBL" id="MFC3108213.1"/>
    </source>
</evidence>
<dbReference type="InterPro" id="IPR036390">
    <property type="entry name" value="WH_DNA-bd_sf"/>
</dbReference>
<evidence type="ECO:0000256" key="3">
    <source>
        <dbReference type="ARBA" id="ARBA00023163"/>
    </source>
</evidence>
<sequence length="156" mass="17867">MANNVHKIPRPSGEQNEIQRELSRMIGEVSRGWRQQMNLRLKPFGLNLSMRQVLLQLHRNPGGLQQKELAHKLGIEGPTLVRLLDQLERNAWIQRLTAVHDKRRKDVVLTAKATEQIRIIEQLSYALSSEMTADLDQVELASCLAAMTTIRNNLQK</sequence>
<dbReference type="Proteomes" id="UP001595530">
    <property type="component" value="Unassembled WGS sequence"/>
</dbReference>
<dbReference type="InterPro" id="IPR036388">
    <property type="entry name" value="WH-like_DNA-bd_sf"/>
</dbReference>
<dbReference type="PANTHER" id="PTHR42756:SF1">
    <property type="entry name" value="TRANSCRIPTIONAL REPRESSOR OF EMRAB OPERON"/>
    <property type="match status" value="1"/>
</dbReference>
<dbReference type="SMART" id="SM00347">
    <property type="entry name" value="HTH_MARR"/>
    <property type="match status" value="1"/>
</dbReference>
<comment type="caution">
    <text evidence="5">The sequence shown here is derived from an EMBL/GenBank/DDBJ whole genome shotgun (WGS) entry which is preliminary data.</text>
</comment>
<dbReference type="RefSeq" id="WP_390326028.1">
    <property type="nucleotide sequence ID" value="NZ_JBHRTP010000024.1"/>
</dbReference>
<evidence type="ECO:0000259" key="4">
    <source>
        <dbReference type="PROSITE" id="PS50995"/>
    </source>
</evidence>
<dbReference type="PROSITE" id="PS50995">
    <property type="entry name" value="HTH_MARR_2"/>
    <property type="match status" value="1"/>
</dbReference>
<keyword evidence="1" id="KW-0805">Transcription regulation</keyword>
<organism evidence="5 6">
    <name type="scientific">Undibacterium arcticum</name>
    <dbReference type="NCBI Taxonomy" id="1762892"/>
    <lineage>
        <taxon>Bacteria</taxon>
        <taxon>Pseudomonadati</taxon>
        <taxon>Pseudomonadota</taxon>
        <taxon>Betaproteobacteria</taxon>
        <taxon>Burkholderiales</taxon>
        <taxon>Oxalobacteraceae</taxon>
        <taxon>Undibacterium</taxon>
    </lineage>
</organism>